<comment type="cofactor">
    <cofactor evidence="1">
        <name>FAD</name>
        <dbReference type="ChEBI" id="CHEBI:57692"/>
    </cofactor>
</comment>
<protein>
    <recommendedName>
        <fullName evidence="5">FAD-binding domain-containing protein</fullName>
    </recommendedName>
</protein>
<dbReference type="InterPro" id="IPR038220">
    <property type="entry name" value="PHOX_C_sf"/>
</dbReference>
<organism evidence="6 7">
    <name type="scientific">Hericium alpestre</name>
    <dbReference type="NCBI Taxonomy" id="135208"/>
    <lineage>
        <taxon>Eukaryota</taxon>
        <taxon>Fungi</taxon>
        <taxon>Dikarya</taxon>
        <taxon>Basidiomycota</taxon>
        <taxon>Agaricomycotina</taxon>
        <taxon>Agaricomycetes</taxon>
        <taxon>Russulales</taxon>
        <taxon>Hericiaceae</taxon>
        <taxon>Hericium</taxon>
    </lineage>
</organism>
<keyword evidence="2" id="KW-0285">Flavoprotein</keyword>
<dbReference type="SUPFAM" id="SSF51905">
    <property type="entry name" value="FAD/NAD(P)-binding domain"/>
    <property type="match status" value="1"/>
</dbReference>
<dbReference type="GO" id="GO:0016709">
    <property type="term" value="F:oxidoreductase activity, acting on paired donors, with incorporation or reduction of molecular oxygen, NAD(P)H as one donor, and incorporation of one atom of oxygen"/>
    <property type="evidence" value="ECO:0007669"/>
    <property type="project" value="UniProtKB-ARBA"/>
</dbReference>
<dbReference type="PANTHER" id="PTHR43004">
    <property type="entry name" value="TRK SYSTEM POTASSIUM UPTAKE PROTEIN"/>
    <property type="match status" value="1"/>
</dbReference>
<dbReference type="InterPro" id="IPR036188">
    <property type="entry name" value="FAD/NAD-bd_sf"/>
</dbReference>
<proteinExistence type="predicted"/>
<dbReference type="Pfam" id="PF01494">
    <property type="entry name" value="FAD_binding_3"/>
    <property type="match status" value="1"/>
</dbReference>
<evidence type="ECO:0000256" key="3">
    <source>
        <dbReference type="ARBA" id="ARBA00022827"/>
    </source>
</evidence>
<dbReference type="EMBL" id="SFCI01000356">
    <property type="protein sequence ID" value="TFY80324.1"/>
    <property type="molecule type" value="Genomic_DNA"/>
</dbReference>
<dbReference type="AlphaFoldDB" id="A0A4Z0A1J6"/>
<dbReference type="Proteomes" id="UP000298061">
    <property type="component" value="Unassembled WGS sequence"/>
</dbReference>
<name>A0A4Z0A1J6_9AGAM</name>
<dbReference type="PANTHER" id="PTHR43004:SF19">
    <property type="entry name" value="BINDING MONOOXYGENASE, PUTATIVE (JCVI)-RELATED"/>
    <property type="match status" value="1"/>
</dbReference>
<dbReference type="Gene3D" id="3.30.70.2450">
    <property type="match status" value="1"/>
</dbReference>
<gene>
    <name evidence="6" type="ORF">EWM64_g3688</name>
</gene>
<evidence type="ECO:0000256" key="1">
    <source>
        <dbReference type="ARBA" id="ARBA00001974"/>
    </source>
</evidence>
<dbReference type="InterPro" id="IPR050641">
    <property type="entry name" value="RIFMO-like"/>
</dbReference>
<feature type="domain" description="FAD-binding" evidence="5">
    <location>
        <begin position="59"/>
        <end position="360"/>
    </location>
</feature>
<dbReference type="OrthoDB" id="2690153at2759"/>
<reference evidence="6 7" key="1">
    <citation type="submission" date="2019-02" db="EMBL/GenBank/DDBJ databases">
        <title>Genome sequencing of the rare red list fungi Hericium alpestre (H. flagellum).</title>
        <authorList>
            <person name="Buettner E."/>
            <person name="Kellner H."/>
        </authorList>
    </citation>
    <scope>NUCLEOTIDE SEQUENCE [LARGE SCALE GENOMIC DNA]</scope>
    <source>
        <strain evidence="6 7">DSM 108284</strain>
    </source>
</reference>
<evidence type="ECO:0000256" key="4">
    <source>
        <dbReference type="ARBA" id="ARBA00023002"/>
    </source>
</evidence>
<dbReference type="Gene3D" id="3.50.50.60">
    <property type="entry name" value="FAD/NAD(P)-binding domain"/>
    <property type="match status" value="1"/>
</dbReference>
<accession>A0A4Z0A1J6</accession>
<evidence type="ECO:0000259" key="5">
    <source>
        <dbReference type="Pfam" id="PF01494"/>
    </source>
</evidence>
<keyword evidence="3" id="KW-0274">FAD</keyword>
<dbReference type="Gene3D" id="3.40.30.20">
    <property type="match status" value="1"/>
</dbReference>
<sequence>MVVSLAQNPGGIVQRTSTKESFATNCVLNPKGSLAPMSTHALDVLVVGAGPTGLVTALPRTLEIYKFLGVLDEMKGPGMPMPDLLQYVDSKPGKAVPVQLCQEESPAYPERIPWLLGQDTACRVLLKHLRGFGIEVEMSTELYHFEQREDHVTASIIKAKNGIQFEKVNAKYLVGADGGKGFVRKSLGLSFVGETQDDTHVLVGEVQAYGIDNEHWHKFGGAPQDSIMLRPTDRSDSEHVFFLSCTGPNFDLKKGREDHNYLRKFVYDVAGFPDLRLGEIEAITDYRLNIRTVRNVRNSRVFIAGDAAYVHSVTGGQGMNSSVMDALEDSLASKGSASDNLLETYTIERLPVIEEMLERTTTILEKTFKAVSVWPSPVHLDQLGVNYRWSPIVIGDGVENLHVIAEESGGMDTGSSYIIDRGEALRPGDRAHDAYGLLDLKTGAIKRLFDIFGVEHHTILFFVDGHMDFSSFVPSLGRIPRELIQTVVLHRSGASISDLDNSTDFVLYDSGGHAHAAYRPEASSRSIVIIRPDGVVGALLGDMEGVNKYFSGVLSPTFQLT</sequence>
<dbReference type="GO" id="GO:0071949">
    <property type="term" value="F:FAD binding"/>
    <property type="evidence" value="ECO:0007669"/>
    <property type="project" value="InterPro"/>
</dbReference>
<evidence type="ECO:0000313" key="6">
    <source>
        <dbReference type="EMBL" id="TFY80324.1"/>
    </source>
</evidence>
<dbReference type="InterPro" id="IPR002938">
    <property type="entry name" value="FAD-bd"/>
</dbReference>
<evidence type="ECO:0000313" key="7">
    <source>
        <dbReference type="Proteomes" id="UP000298061"/>
    </source>
</evidence>
<comment type="caution">
    <text evidence="6">The sequence shown here is derived from an EMBL/GenBank/DDBJ whole genome shotgun (WGS) entry which is preliminary data.</text>
</comment>
<keyword evidence="4" id="KW-0560">Oxidoreductase</keyword>
<evidence type="ECO:0000256" key="2">
    <source>
        <dbReference type="ARBA" id="ARBA00022630"/>
    </source>
</evidence>
<dbReference type="PRINTS" id="PR00420">
    <property type="entry name" value="RNGMNOXGNASE"/>
</dbReference>
<dbReference type="STRING" id="135208.A0A4Z0A1J6"/>
<keyword evidence="7" id="KW-1185">Reference proteome</keyword>